<keyword evidence="2" id="KW-0482">Metalloprotease</keyword>
<gene>
    <name evidence="2" type="ORF">SAMN05444716_11280</name>
</gene>
<dbReference type="STRING" id="1176198.SAMN05444716_11280"/>
<feature type="transmembrane region" description="Helical" evidence="1">
    <location>
        <begin position="272"/>
        <end position="292"/>
    </location>
</feature>
<reference evidence="3" key="1">
    <citation type="submission" date="2016-10" db="EMBL/GenBank/DDBJ databases">
        <authorList>
            <person name="Varghese N."/>
            <person name="Submissions S."/>
        </authorList>
    </citation>
    <scope>NUCLEOTIDE SEQUENCE [LARGE SCALE GENOMIC DNA]</scope>
    <source>
        <strain evidence="3">CGMCC 4.7047</strain>
    </source>
</reference>
<keyword evidence="3" id="KW-1185">Reference proteome</keyword>
<name>A0A1I6W3R2_9ACTN</name>
<evidence type="ECO:0000256" key="1">
    <source>
        <dbReference type="SAM" id="Phobius"/>
    </source>
</evidence>
<sequence length="370" mass="39231">MTAAAPADYRPVLREGVLLSEPLLHGPRTVHLVRHPGSGQSFEIGVREHFLLARMDGRRTLGDLGAAYAEAYGRRLGDANWRQLLALLGTKGLLADAPEPAGEAAPPPDAARPANRLLRGSLPLVADAAATAARLHRAVRPLLTARCVLPLLGLIAAMELTLALHLGALLDGAATVLGHPVLLAAVFALLWLSTALHELAHGVVAHHHGGTVSAIGLRWRLPMVIMYCTVDNYRYLATRWRRIQIAAAGAVMNALVLLPFFLWWLLAPAGGTSNALAGLLFLGSLHAFTMLIPLPPLDGYTIVSQAAGAAALATSSRTHLAATLRRDRTALAGYPRRARRVYAAYTALAATTVAALLATLAALVHTLLTR</sequence>
<dbReference type="RefSeq" id="WP_093844387.1">
    <property type="nucleotide sequence ID" value="NZ_FPAB01000012.1"/>
</dbReference>
<feature type="transmembrane region" description="Helical" evidence="1">
    <location>
        <begin position="243"/>
        <end position="266"/>
    </location>
</feature>
<keyword evidence="1" id="KW-1133">Transmembrane helix</keyword>
<keyword evidence="1" id="KW-0812">Transmembrane</keyword>
<dbReference type="EMBL" id="FPAB01000012">
    <property type="protein sequence ID" value="SFT20636.1"/>
    <property type="molecule type" value="Genomic_DNA"/>
</dbReference>
<feature type="transmembrane region" description="Helical" evidence="1">
    <location>
        <begin position="342"/>
        <end position="368"/>
    </location>
</feature>
<feature type="transmembrane region" description="Helical" evidence="1">
    <location>
        <begin position="172"/>
        <end position="192"/>
    </location>
</feature>
<keyword evidence="1" id="KW-0472">Membrane</keyword>
<feature type="transmembrane region" description="Helical" evidence="1">
    <location>
        <begin position="143"/>
        <end position="166"/>
    </location>
</feature>
<evidence type="ECO:0000313" key="2">
    <source>
        <dbReference type="EMBL" id="SFT20636.1"/>
    </source>
</evidence>
<accession>A0A1I6W3R2</accession>
<dbReference type="CDD" id="cd05709">
    <property type="entry name" value="S2P-M50"/>
    <property type="match status" value="1"/>
</dbReference>
<dbReference type="GO" id="GO:0008237">
    <property type="term" value="F:metallopeptidase activity"/>
    <property type="evidence" value="ECO:0007669"/>
    <property type="project" value="UniProtKB-KW"/>
</dbReference>
<organism evidence="2 3">
    <name type="scientific">Streptomyces harbinensis</name>
    <dbReference type="NCBI Taxonomy" id="1176198"/>
    <lineage>
        <taxon>Bacteria</taxon>
        <taxon>Bacillati</taxon>
        <taxon>Actinomycetota</taxon>
        <taxon>Actinomycetes</taxon>
        <taxon>Kitasatosporales</taxon>
        <taxon>Streptomycetaceae</taxon>
        <taxon>Streptomyces</taxon>
    </lineage>
</organism>
<dbReference type="GO" id="GO:0006508">
    <property type="term" value="P:proteolysis"/>
    <property type="evidence" value="ECO:0007669"/>
    <property type="project" value="UniProtKB-KW"/>
</dbReference>
<dbReference type="AlphaFoldDB" id="A0A1I6W3R2"/>
<proteinExistence type="predicted"/>
<dbReference type="Proteomes" id="UP000198873">
    <property type="component" value="Unassembled WGS sequence"/>
</dbReference>
<keyword evidence="2" id="KW-0378">Hydrolase</keyword>
<evidence type="ECO:0000313" key="3">
    <source>
        <dbReference type="Proteomes" id="UP000198873"/>
    </source>
</evidence>
<protein>
    <submittedName>
        <fullName evidence="2">Putative peptide zinc metalloprotease protein</fullName>
    </submittedName>
</protein>
<keyword evidence="2" id="KW-0645">Protease</keyword>